<keyword evidence="3 4" id="KW-0975">Bacterial flagellum</keyword>
<evidence type="ECO:0000256" key="2">
    <source>
        <dbReference type="ARBA" id="ARBA00020110"/>
    </source>
</evidence>
<dbReference type="PANTHER" id="PTHR42792">
    <property type="entry name" value="FLAGELLIN"/>
    <property type="match status" value="1"/>
</dbReference>
<dbReference type="PANTHER" id="PTHR42792:SF2">
    <property type="entry name" value="FLAGELLIN"/>
    <property type="match status" value="1"/>
</dbReference>
<keyword evidence="8" id="KW-0966">Cell projection</keyword>
<comment type="caution">
    <text evidence="8">The sequence shown here is derived from an EMBL/GenBank/DDBJ whole genome shotgun (WGS) entry which is preliminary data.</text>
</comment>
<protein>
    <recommendedName>
        <fullName evidence="2 4">Flagellin</fullName>
    </recommendedName>
</protein>
<evidence type="ECO:0000256" key="3">
    <source>
        <dbReference type="ARBA" id="ARBA00023143"/>
    </source>
</evidence>
<keyword evidence="8" id="KW-0282">Flagellum</keyword>
<evidence type="ECO:0000256" key="1">
    <source>
        <dbReference type="ARBA" id="ARBA00005709"/>
    </source>
</evidence>
<comment type="subcellular location">
    <subcellularLocation>
        <location evidence="4">Secreted</location>
    </subcellularLocation>
    <subcellularLocation>
        <location evidence="4">Bacterial flagellum</location>
    </subcellularLocation>
</comment>
<dbReference type="Pfam" id="PF00669">
    <property type="entry name" value="Flagellin_N"/>
    <property type="match status" value="1"/>
</dbReference>
<proteinExistence type="inferred from homology"/>
<dbReference type="SUPFAM" id="SSF64518">
    <property type="entry name" value="Phase 1 flagellin"/>
    <property type="match status" value="1"/>
</dbReference>
<dbReference type="RefSeq" id="WP_104408883.1">
    <property type="nucleotide sequence ID" value="NZ_PTIS01000001.1"/>
</dbReference>
<dbReference type="OrthoDB" id="9796789at2"/>
<dbReference type="InterPro" id="IPR001492">
    <property type="entry name" value="Flagellin"/>
</dbReference>
<feature type="domain" description="Flagellin N-terminal" evidence="6">
    <location>
        <begin position="4"/>
        <end position="139"/>
    </location>
</feature>
<keyword evidence="8" id="KW-0969">Cilium</keyword>
<comment type="similarity">
    <text evidence="1 4">Belongs to the bacterial flagellin family.</text>
</comment>
<dbReference type="GO" id="GO:0005198">
    <property type="term" value="F:structural molecule activity"/>
    <property type="evidence" value="ECO:0007669"/>
    <property type="project" value="UniProtKB-UniRule"/>
</dbReference>
<evidence type="ECO:0000259" key="7">
    <source>
        <dbReference type="Pfam" id="PF00700"/>
    </source>
</evidence>
<dbReference type="Pfam" id="PF00700">
    <property type="entry name" value="Flagellin_C"/>
    <property type="match status" value="1"/>
</dbReference>
<evidence type="ECO:0000256" key="4">
    <source>
        <dbReference type="RuleBase" id="RU362073"/>
    </source>
</evidence>
<dbReference type="InterPro" id="IPR001029">
    <property type="entry name" value="Flagellin_N"/>
</dbReference>
<dbReference type="Gene3D" id="1.20.1330.10">
    <property type="entry name" value="f41 fragment of flagellin, N-terminal domain"/>
    <property type="match status" value="1"/>
</dbReference>
<dbReference type="InterPro" id="IPR042187">
    <property type="entry name" value="Flagellin_C_sub2"/>
</dbReference>
<dbReference type="InterPro" id="IPR046358">
    <property type="entry name" value="Flagellin_C"/>
</dbReference>
<dbReference type="EMBL" id="PTIS01000001">
    <property type="protein sequence ID" value="PPK49494.1"/>
    <property type="molecule type" value="Genomic_DNA"/>
</dbReference>
<comment type="function">
    <text evidence="4">Flagellin is the subunit protein which polymerizes to form the filaments of bacterial flagella.</text>
</comment>
<accession>A0A2S6G0P2</accession>
<dbReference type="GO" id="GO:0005576">
    <property type="term" value="C:extracellular region"/>
    <property type="evidence" value="ECO:0007669"/>
    <property type="project" value="UniProtKB-SubCell"/>
</dbReference>
<feature type="region of interest" description="Disordered" evidence="5">
    <location>
        <begin position="24"/>
        <end position="44"/>
    </location>
</feature>
<keyword evidence="4" id="KW-0964">Secreted</keyword>
<organism evidence="8 9">
    <name type="scientific">Clostridium algidicarnis DSM 15099</name>
    <dbReference type="NCBI Taxonomy" id="1121295"/>
    <lineage>
        <taxon>Bacteria</taxon>
        <taxon>Bacillati</taxon>
        <taxon>Bacillota</taxon>
        <taxon>Clostridia</taxon>
        <taxon>Eubacteriales</taxon>
        <taxon>Clostridiaceae</taxon>
        <taxon>Clostridium</taxon>
    </lineage>
</organism>
<reference evidence="8 9" key="1">
    <citation type="submission" date="2018-02" db="EMBL/GenBank/DDBJ databases">
        <title>Genomic Encyclopedia of Archaeal and Bacterial Type Strains, Phase II (KMG-II): from individual species to whole genera.</title>
        <authorList>
            <person name="Goeker M."/>
        </authorList>
    </citation>
    <scope>NUCLEOTIDE SEQUENCE [LARGE SCALE GENOMIC DNA]</scope>
    <source>
        <strain evidence="8 9">DSM 15099</strain>
    </source>
</reference>
<dbReference type="Gene3D" id="6.10.10.10">
    <property type="entry name" value="Flagellar export chaperone, C-terminal domain"/>
    <property type="match status" value="1"/>
</dbReference>
<dbReference type="STRING" id="37659.GCA_000703125_02802"/>
<dbReference type="PRINTS" id="PR00207">
    <property type="entry name" value="FLAGELLIN"/>
</dbReference>
<evidence type="ECO:0000313" key="9">
    <source>
        <dbReference type="Proteomes" id="UP000239863"/>
    </source>
</evidence>
<dbReference type="GO" id="GO:0009288">
    <property type="term" value="C:bacterial-type flagellum"/>
    <property type="evidence" value="ECO:0007669"/>
    <property type="project" value="UniProtKB-SubCell"/>
</dbReference>
<dbReference type="AlphaFoldDB" id="A0A2S6G0P2"/>
<feature type="domain" description="Flagellin C-terminal" evidence="7">
    <location>
        <begin position="192"/>
        <end position="277"/>
    </location>
</feature>
<evidence type="ECO:0000259" key="6">
    <source>
        <dbReference type="Pfam" id="PF00669"/>
    </source>
</evidence>
<evidence type="ECO:0000313" key="8">
    <source>
        <dbReference type="EMBL" id="PPK49494.1"/>
    </source>
</evidence>
<evidence type="ECO:0000256" key="5">
    <source>
        <dbReference type="SAM" id="MobiDB-lite"/>
    </source>
</evidence>
<name>A0A2S6G0P2_9CLOT</name>
<dbReference type="Proteomes" id="UP000239863">
    <property type="component" value="Unassembled WGS sequence"/>
</dbReference>
<sequence>MRLSHNLMSLNVYRNYTKNVGAQSKSMSNVSSGDKIGKAMDNPAGMGQREQIRMQLRGLQMSQRNMQDGISMLQTVESGLDNITMALNRVRELTISCGGAKIEDDRAVIQKEIEQMLKSIDDIANNTEFNGVKLLAKTGTEPDHIKMASGANVGDTLVIPANNLTSGNLTNKEGTLSLKDIKVNEGKIDEALGIIDGSIDKVLSIRSKYGAIQNRMESLYDIQGQNSLVMEGADSNIGDVDIAEEMMHLAKHNLLVEAGNAMMVQTNRMPQDVLRVLERLK</sequence>
<gene>
    <name evidence="8" type="ORF">BD821_101155</name>
</gene>